<dbReference type="EMBL" id="JAACJL010000045">
    <property type="protein sequence ID" value="KAF4614017.1"/>
    <property type="molecule type" value="Genomic_DNA"/>
</dbReference>
<dbReference type="InterPro" id="IPR000639">
    <property type="entry name" value="Epox_hydrolase-like"/>
</dbReference>
<comment type="similarity">
    <text evidence="2">Belongs to the AB hydrolase superfamily. Epoxide hydrolase family.</text>
</comment>
<dbReference type="PANTHER" id="PTHR43329">
    <property type="entry name" value="EPOXIDE HYDROLASE"/>
    <property type="match status" value="1"/>
</dbReference>
<keyword evidence="6" id="KW-1185">Reference proteome</keyword>
<evidence type="ECO:0000256" key="3">
    <source>
        <dbReference type="SAM" id="MobiDB-lite"/>
    </source>
</evidence>
<dbReference type="Proteomes" id="UP000521872">
    <property type="component" value="Unassembled WGS sequence"/>
</dbReference>
<dbReference type="Gene3D" id="3.40.50.1820">
    <property type="entry name" value="alpha/beta hydrolase"/>
    <property type="match status" value="1"/>
</dbReference>
<protein>
    <recommendedName>
        <fullName evidence="4">AB hydrolase-1 domain-containing protein</fullName>
    </recommendedName>
</protein>
<keyword evidence="1" id="KW-0378">Hydrolase</keyword>
<feature type="compositionally biased region" description="Polar residues" evidence="3">
    <location>
        <begin position="8"/>
        <end position="22"/>
    </location>
</feature>
<feature type="region of interest" description="Disordered" evidence="3">
    <location>
        <begin position="1"/>
        <end position="22"/>
    </location>
</feature>
<evidence type="ECO:0000256" key="2">
    <source>
        <dbReference type="ARBA" id="ARBA00038334"/>
    </source>
</evidence>
<organism evidence="5 6">
    <name type="scientific">Agrocybe pediades</name>
    <dbReference type="NCBI Taxonomy" id="84607"/>
    <lineage>
        <taxon>Eukaryota</taxon>
        <taxon>Fungi</taxon>
        <taxon>Dikarya</taxon>
        <taxon>Basidiomycota</taxon>
        <taxon>Agaricomycotina</taxon>
        <taxon>Agaricomycetes</taxon>
        <taxon>Agaricomycetidae</taxon>
        <taxon>Agaricales</taxon>
        <taxon>Agaricineae</taxon>
        <taxon>Strophariaceae</taxon>
        <taxon>Agrocybe</taxon>
    </lineage>
</organism>
<proteinExistence type="inferred from homology"/>
<evidence type="ECO:0000313" key="5">
    <source>
        <dbReference type="EMBL" id="KAF4614017.1"/>
    </source>
</evidence>
<evidence type="ECO:0000259" key="4">
    <source>
        <dbReference type="Pfam" id="PF00561"/>
    </source>
</evidence>
<evidence type="ECO:0000256" key="1">
    <source>
        <dbReference type="ARBA" id="ARBA00022801"/>
    </source>
</evidence>
<comment type="caution">
    <text evidence="5">The sequence shown here is derived from an EMBL/GenBank/DDBJ whole genome shotgun (WGS) entry which is preliminary data.</text>
</comment>
<evidence type="ECO:0000313" key="6">
    <source>
        <dbReference type="Proteomes" id="UP000521872"/>
    </source>
</evidence>
<dbReference type="AlphaFoldDB" id="A0A8H4QPF3"/>
<dbReference type="Pfam" id="PF00561">
    <property type="entry name" value="Abhydrolase_1"/>
    <property type="match status" value="1"/>
</dbReference>
<reference evidence="5 6" key="1">
    <citation type="submission" date="2019-12" db="EMBL/GenBank/DDBJ databases">
        <authorList>
            <person name="Floudas D."/>
            <person name="Bentzer J."/>
            <person name="Ahren D."/>
            <person name="Johansson T."/>
            <person name="Persson P."/>
            <person name="Tunlid A."/>
        </authorList>
    </citation>
    <scope>NUCLEOTIDE SEQUENCE [LARGE SCALE GENOMIC DNA]</scope>
    <source>
        <strain evidence="5 6">CBS 102.39</strain>
    </source>
</reference>
<feature type="domain" description="AB hydrolase-1" evidence="4">
    <location>
        <begin position="28"/>
        <end position="151"/>
    </location>
</feature>
<dbReference type="InterPro" id="IPR000073">
    <property type="entry name" value="AB_hydrolase_1"/>
</dbReference>
<dbReference type="GO" id="GO:0016787">
    <property type="term" value="F:hydrolase activity"/>
    <property type="evidence" value="ECO:0007669"/>
    <property type="project" value="UniProtKB-KW"/>
</dbReference>
<dbReference type="InterPro" id="IPR029058">
    <property type="entry name" value="AB_hydrolase_fold"/>
</dbReference>
<gene>
    <name evidence="5" type="ORF">D9613_007433</name>
</gene>
<dbReference type="SUPFAM" id="SSF53474">
    <property type="entry name" value="alpha/beta-Hydrolases"/>
    <property type="match status" value="1"/>
</dbReference>
<accession>A0A8H4QPF3</accession>
<name>A0A8H4QPF3_9AGAR</name>
<dbReference type="PRINTS" id="PR00412">
    <property type="entry name" value="EPOXHYDRLASE"/>
</dbReference>
<sequence length="408" mass="45500">MHLLTAHPPSNSSASNRTIPTTTTNKPPLILLIHGFPEIAYSWRKVMLPLSQMGNGYLVVAPDLRGYGQTIQLNRTDPTSKITYDDDLSPYRMMNMVSDVVALVYALGYNQVDMLVGHDIGSGIASYCALLRPDIFKSLAMLSVPFAGPPLFSSLNSTWNSSETTLQELDEALRKLEEPKKHYMVYFSSPEADGNLSHPPQGVRNFTKAYYFMKSTGWAGNSRPHAVNSSDLASIASNTTIEAQALAQIMPPYYIMPSNQTMPGTVSSFSPTPDEIKQQEAWLPDDELEVYISTYNRTGFQGGLNYYRGQSSSPVWMDDINKLAAGKKVEVPAMFLAGKEDWGAYLFPGVLERMRNDTISSMGEAKNVFEKMREEDLVLIEGAGHWLQQEKPDEVVEHLKRFISETRS</sequence>